<feature type="region of interest" description="Disordered" evidence="1">
    <location>
        <begin position="125"/>
        <end position="144"/>
    </location>
</feature>
<evidence type="ECO:0000256" key="1">
    <source>
        <dbReference type="SAM" id="MobiDB-lite"/>
    </source>
</evidence>
<name>A0A6A7B5Y1_9PLEO</name>
<feature type="signal peptide" evidence="2">
    <location>
        <begin position="1"/>
        <end position="22"/>
    </location>
</feature>
<reference evidence="3" key="1">
    <citation type="submission" date="2020-01" db="EMBL/GenBank/DDBJ databases">
        <authorList>
            <consortium name="DOE Joint Genome Institute"/>
            <person name="Haridas S."/>
            <person name="Albert R."/>
            <person name="Binder M."/>
            <person name="Bloem J."/>
            <person name="Labutti K."/>
            <person name="Salamov A."/>
            <person name="Andreopoulos B."/>
            <person name="Baker S.E."/>
            <person name="Barry K."/>
            <person name="Bills G."/>
            <person name="Bluhm B.H."/>
            <person name="Cannon C."/>
            <person name="Castanera R."/>
            <person name="Culley D.E."/>
            <person name="Daum C."/>
            <person name="Ezra D."/>
            <person name="Gonzalez J.B."/>
            <person name="Henrissat B."/>
            <person name="Kuo A."/>
            <person name="Liang C."/>
            <person name="Lipzen A."/>
            <person name="Lutzoni F."/>
            <person name="Magnuson J."/>
            <person name="Mondo S."/>
            <person name="Nolan M."/>
            <person name="Ohm R."/>
            <person name="Pangilinan J."/>
            <person name="Park H.-J."/>
            <person name="Ramirez L."/>
            <person name="Alfaro M."/>
            <person name="Sun H."/>
            <person name="Tritt A."/>
            <person name="Yoshinaga Y."/>
            <person name="Zwiers L.-H."/>
            <person name="Turgeon B.G."/>
            <person name="Goodwin S.B."/>
            <person name="Spatafora J.W."/>
            <person name="Crous P.W."/>
            <person name="Grigoriev I.V."/>
        </authorList>
    </citation>
    <scope>NUCLEOTIDE SEQUENCE</scope>
    <source>
        <strain evidence="3">IPT5</strain>
    </source>
</reference>
<dbReference type="AlphaFoldDB" id="A0A6A7B5Y1"/>
<organism evidence="3 4">
    <name type="scientific">Plenodomus tracheiphilus IPT5</name>
    <dbReference type="NCBI Taxonomy" id="1408161"/>
    <lineage>
        <taxon>Eukaryota</taxon>
        <taxon>Fungi</taxon>
        <taxon>Dikarya</taxon>
        <taxon>Ascomycota</taxon>
        <taxon>Pezizomycotina</taxon>
        <taxon>Dothideomycetes</taxon>
        <taxon>Pleosporomycetidae</taxon>
        <taxon>Pleosporales</taxon>
        <taxon>Pleosporineae</taxon>
        <taxon>Leptosphaeriaceae</taxon>
        <taxon>Plenodomus</taxon>
    </lineage>
</organism>
<evidence type="ECO:0008006" key="5">
    <source>
        <dbReference type="Google" id="ProtNLM"/>
    </source>
</evidence>
<keyword evidence="4" id="KW-1185">Reference proteome</keyword>
<evidence type="ECO:0000313" key="3">
    <source>
        <dbReference type="EMBL" id="KAF2850926.1"/>
    </source>
</evidence>
<sequence length="213" mass="22540">MHISTPFLTGLSTLALTPLTSSTPLYPDQHPLKDFLVSSVSIYTPSGLPGSYPWASIKASITNPNAINLGNASTDGHPIVVAAGSQGLNCQATYFTDPPVPENPLNRTFPCDPIENGYWTMRILPNPASSNTPPPSSDSASPPTQIFSSSSLRLHFTHTTTLVYQGTLYTATYEAEGGFEVGRELSGMCGASGVCRWGLAGGLAPVRVVGWRV</sequence>
<keyword evidence="2" id="KW-0732">Signal</keyword>
<dbReference type="EMBL" id="MU006304">
    <property type="protein sequence ID" value="KAF2850926.1"/>
    <property type="molecule type" value="Genomic_DNA"/>
</dbReference>
<gene>
    <name evidence="3" type="ORF">T440DRAFT_507634</name>
</gene>
<dbReference type="Proteomes" id="UP000799423">
    <property type="component" value="Unassembled WGS sequence"/>
</dbReference>
<accession>A0A6A7B5Y1</accession>
<protein>
    <recommendedName>
        <fullName evidence="5">Ubiquitin 3 binding protein But2 C-terminal domain-containing protein</fullName>
    </recommendedName>
</protein>
<evidence type="ECO:0000313" key="4">
    <source>
        <dbReference type="Proteomes" id="UP000799423"/>
    </source>
</evidence>
<dbReference type="OrthoDB" id="5226619at2759"/>
<feature type="chain" id="PRO_5025473653" description="Ubiquitin 3 binding protein But2 C-terminal domain-containing protein" evidence="2">
    <location>
        <begin position="23"/>
        <end position="213"/>
    </location>
</feature>
<proteinExistence type="predicted"/>
<evidence type="ECO:0000256" key="2">
    <source>
        <dbReference type="SAM" id="SignalP"/>
    </source>
</evidence>